<evidence type="ECO:0000256" key="2">
    <source>
        <dbReference type="SAM" id="MobiDB-lite"/>
    </source>
</evidence>
<sequence length="540" mass="57184">MTSLRHVLATLGEPLVEVVVAPYGLGVEVTDVVILDPEDPLEASPGDLVLVIGARGRAAAPAIRAAGRGGAAAVAVKGATGSDVAADAGVALLTVGAEARWEQVESLARGVVEAARAGGEAAGGEVLGDLFALAQTIATLTGGLVSIEDTANRVLAYSRAGDEVDELRRLSILGREGPERYLAMLREWGVYQRLRAGEGIVRIDERPELGIRRRIAAGIHAGKQPLGTIWVQEGAQPLTERAETALLGASRALAPQLIRARTLPSPELRLREDLLASLLEGRLDAESVADDIGADPARPAQVLAFSLSHLGPSPRPQPGDKPPWTPQKPVVRSDNRQLRRAELVHLIAVHTAAYRRSALVSVIGGRVYALLPDLPEHSDAAVLALAREIAGTARRHLDVPVRAALGGVVPRLSEVAASRGDADRVLAAMARGHWPADVASLADVRAEVLLSEVLAFLGGQPRIRDPRLTSLVEHDAEHGGILVPAVLAWLDAFGDVRAAARALNIHPNTVRYRVRRAAEVSDVDFADPAQRLLTQLQLRL</sequence>
<dbReference type="AlphaFoldDB" id="A0A428VWG2"/>
<evidence type="ECO:0000256" key="1">
    <source>
        <dbReference type="ARBA" id="ARBA00006754"/>
    </source>
</evidence>
<organism evidence="5 6">
    <name type="scientific">Amycolatopsis balhimycina DSM 5908</name>
    <dbReference type="NCBI Taxonomy" id="1081091"/>
    <lineage>
        <taxon>Bacteria</taxon>
        <taxon>Bacillati</taxon>
        <taxon>Actinomycetota</taxon>
        <taxon>Actinomycetes</taxon>
        <taxon>Pseudonocardiales</taxon>
        <taxon>Pseudonocardiaceae</taxon>
        <taxon>Amycolatopsis</taxon>
    </lineage>
</organism>
<feature type="region of interest" description="Disordered" evidence="2">
    <location>
        <begin position="308"/>
        <end position="335"/>
    </location>
</feature>
<dbReference type="Pfam" id="PF13556">
    <property type="entry name" value="HTH_30"/>
    <property type="match status" value="1"/>
</dbReference>
<protein>
    <submittedName>
        <fullName evidence="5">PucR family transcriptional regulator</fullName>
    </submittedName>
</protein>
<keyword evidence="6" id="KW-1185">Reference proteome</keyword>
<feature type="compositionally biased region" description="Pro residues" evidence="2">
    <location>
        <begin position="313"/>
        <end position="326"/>
    </location>
</feature>
<dbReference type="RefSeq" id="WP_020645139.1">
    <property type="nucleotide sequence ID" value="NZ_QHHU01000113.1"/>
</dbReference>
<accession>A0A428VWG2</accession>
<name>A0A428VWG2_AMYBA</name>
<dbReference type="Proteomes" id="UP000286716">
    <property type="component" value="Unassembled WGS sequence"/>
</dbReference>
<dbReference type="Gene3D" id="1.10.10.2840">
    <property type="entry name" value="PucR C-terminal helix-turn-helix domain"/>
    <property type="match status" value="1"/>
</dbReference>
<evidence type="ECO:0000259" key="3">
    <source>
        <dbReference type="Pfam" id="PF13556"/>
    </source>
</evidence>
<dbReference type="InterPro" id="IPR051448">
    <property type="entry name" value="CdaR-like_regulators"/>
</dbReference>
<dbReference type="OrthoDB" id="3190266at2"/>
<dbReference type="EMBL" id="QHHU01000113">
    <property type="protein sequence ID" value="RSM35190.1"/>
    <property type="molecule type" value="Genomic_DNA"/>
</dbReference>
<feature type="domain" description="PucR C-terminal helix-turn-helix" evidence="3">
    <location>
        <begin position="482"/>
        <end position="540"/>
    </location>
</feature>
<dbReference type="InterPro" id="IPR042070">
    <property type="entry name" value="PucR_C-HTH_sf"/>
</dbReference>
<reference evidence="5 6" key="1">
    <citation type="submission" date="2018-05" db="EMBL/GenBank/DDBJ databases">
        <title>Evolution of GPA BGCs.</title>
        <authorList>
            <person name="Waglechner N."/>
            <person name="Wright G.D."/>
        </authorList>
    </citation>
    <scope>NUCLEOTIDE SEQUENCE [LARGE SCALE GENOMIC DNA]</scope>
    <source>
        <strain evidence="5 6">DSM 5908</strain>
    </source>
</reference>
<feature type="domain" description="CdaR GGDEF-like" evidence="4">
    <location>
        <begin position="284"/>
        <end position="427"/>
    </location>
</feature>
<proteinExistence type="inferred from homology"/>
<dbReference type="Pfam" id="PF17853">
    <property type="entry name" value="GGDEF_2"/>
    <property type="match status" value="1"/>
</dbReference>
<evidence type="ECO:0000313" key="5">
    <source>
        <dbReference type="EMBL" id="RSM35190.1"/>
    </source>
</evidence>
<evidence type="ECO:0000313" key="6">
    <source>
        <dbReference type="Proteomes" id="UP000286716"/>
    </source>
</evidence>
<evidence type="ECO:0000259" key="4">
    <source>
        <dbReference type="Pfam" id="PF17853"/>
    </source>
</evidence>
<dbReference type="PANTHER" id="PTHR33744">
    <property type="entry name" value="CARBOHYDRATE DIACID REGULATOR"/>
    <property type="match status" value="1"/>
</dbReference>
<comment type="similarity">
    <text evidence="1">Belongs to the CdaR family.</text>
</comment>
<dbReference type="InterPro" id="IPR025736">
    <property type="entry name" value="PucR_C-HTH_dom"/>
</dbReference>
<gene>
    <name evidence="5" type="ORF">DMA12_45195</name>
</gene>
<dbReference type="InterPro" id="IPR041522">
    <property type="entry name" value="CdaR_GGDEF"/>
</dbReference>
<dbReference type="PANTHER" id="PTHR33744:SF17">
    <property type="entry name" value="CONSERVED PROTEIN"/>
    <property type="match status" value="1"/>
</dbReference>
<comment type="caution">
    <text evidence="5">The sequence shown here is derived from an EMBL/GenBank/DDBJ whole genome shotgun (WGS) entry which is preliminary data.</text>
</comment>